<comment type="caution">
    <text evidence="1">The sequence shown here is derived from an EMBL/GenBank/DDBJ whole genome shotgun (WGS) entry which is preliminary data.</text>
</comment>
<evidence type="ECO:0000313" key="2">
    <source>
        <dbReference type="Proteomes" id="UP000078046"/>
    </source>
</evidence>
<proteinExistence type="predicted"/>
<dbReference type="EMBL" id="LWCA01002099">
    <property type="protein sequence ID" value="OAF64130.1"/>
    <property type="molecule type" value="Genomic_DNA"/>
</dbReference>
<evidence type="ECO:0000313" key="1">
    <source>
        <dbReference type="EMBL" id="OAF64130.1"/>
    </source>
</evidence>
<organism evidence="1 2">
    <name type="scientific">Intoshia linei</name>
    <dbReference type="NCBI Taxonomy" id="1819745"/>
    <lineage>
        <taxon>Eukaryota</taxon>
        <taxon>Metazoa</taxon>
        <taxon>Spiralia</taxon>
        <taxon>Lophotrochozoa</taxon>
        <taxon>Mesozoa</taxon>
        <taxon>Orthonectida</taxon>
        <taxon>Rhopaluridae</taxon>
        <taxon>Intoshia</taxon>
    </lineage>
</organism>
<sequence>MDRPFSIKTLHNRVKLKELAKICGPGREIFWFIKKELLRFFKDILVISKAREKHELSRLRQNERCQKYREAKRLRLSLNSTIP</sequence>
<reference evidence="1 2" key="1">
    <citation type="submission" date="2016-04" db="EMBL/GenBank/DDBJ databases">
        <title>The genome of Intoshia linei affirms orthonectids as highly simplified spiralians.</title>
        <authorList>
            <person name="Mikhailov K.V."/>
            <person name="Slusarev G.S."/>
            <person name="Nikitin M.A."/>
            <person name="Logacheva M.D."/>
            <person name="Penin A."/>
            <person name="Aleoshin V."/>
            <person name="Panchin Y.V."/>
        </authorList>
    </citation>
    <scope>NUCLEOTIDE SEQUENCE [LARGE SCALE GENOMIC DNA]</scope>
    <source>
        <strain evidence="1">Intl2013</strain>
        <tissue evidence="1">Whole animal</tissue>
    </source>
</reference>
<dbReference type="Proteomes" id="UP000078046">
    <property type="component" value="Unassembled WGS sequence"/>
</dbReference>
<gene>
    <name evidence="1" type="ORF">A3Q56_08165</name>
</gene>
<name>A0A177AQP3_9BILA</name>
<dbReference type="AlphaFoldDB" id="A0A177AQP3"/>
<accession>A0A177AQP3</accession>
<protein>
    <submittedName>
        <fullName evidence="1">Uncharacterized protein</fullName>
    </submittedName>
</protein>
<keyword evidence="2" id="KW-1185">Reference proteome</keyword>